<protein>
    <submittedName>
        <fullName evidence="2">Uncharacterized protein</fullName>
    </submittedName>
</protein>
<feature type="transmembrane region" description="Helical" evidence="1">
    <location>
        <begin position="6"/>
        <end position="27"/>
    </location>
</feature>
<sequence>MIFLAGLLAAIVVAFLFLTIMVWYVLVAKIIEYLMDL</sequence>
<accession>G5KEI3</accession>
<comment type="caution">
    <text evidence="2">The sequence shown here is derived from an EMBL/GenBank/DDBJ whole genome shotgun (WGS) entry which is preliminary data.</text>
</comment>
<evidence type="ECO:0000313" key="2">
    <source>
        <dbReference type="EMBL" id="EHJ56772.1"/>
    </source>
</evidence>
<reference evidence="2 3" key="1">
    <citation type="journal article" date="2014" name="Int. J. Syst. Evol. Microbiol.">
        <title>Phylogenomics and the dynamic genome evolution of the genus Streptococcus.</title>
        <authorList>
            <consortium name="The Broad Institute Genome Sequencing Platform"/>
            <person name="Richards V.P."/>
            <person name="Palmer S.R."/>
            <person name="Pavinski Bitar P.D."/>
            <person name="Qin X."/>
            <person name="Weinstock G.M."/>
            <person name="Highlander S.K."/>
            <person name="Town C.D."/>
            <person name="Burne R.A."/>
            <person name="Stanhope M.J."/>
        </authorList>
    </citation>
    <scope>NUCLEOTIDE SEQUENCE [LARGE SCALE GENOMIC DNA]</scope>
    <source>
        <strain evidence="2 3">2285-97</strain>
    </source>
</reference>
<dbReference type="EMBL" id="AEUZ02000001">
    <property type="protein sequence ID" value="EHJ56772.1"/>
    <property type="molecule type" value="Genomic_DNA"/>
</dbReference>
<keyword evidence="1" id="KW-0472">Membrane</keyword>
<keyword evidence="3" id="KW-1185">Reference proteome</keyword>
<evidence type="ECO:0000256" key="1">
    <source>
        <dbReference type="SAM" id="Phobius"/>
    </source>
</evidence>
<gene>
    <name evidence="2" type="ORF">STRUR_0817</name>
</gene>
<dbReference type="STRING" id="764291.STRUR_0817"/>
<organism evidence="2 3">
    <name type="scientific">Streptococcus urinalis 2285-97</name>
    <dbReference type="NCBI Taxonomy" id="764291"/>
    <lineage>
        <taxon>Bacteria</taxon>
        <taxon>Bacillati</taxon>
        <taxon>Bacillota</taxon>
        <taxon>Bacilli</taxon>
        <taxon>Lactobacillales</taxon>
        <taxon>Streptococcaceae</taxon>
        <taxon>Streptococcus</taxon>
    </lineage>
</organism>
<proteinExistence type="predicted"/>
<keyword evidence="1" id="KW-1133">Transmembrane helix</keyword>
<keyword evidence="1" id="KW-0812">Transmembrane</keyword>
<dbReference type="AlphaFoldDB" id="G5KEI3"/>
<name>G5KEI3_9STRE</name>
<dbReference type="Proteomes" id="UP000005388">
    <property type="component" value="Unassembled WGS sequence"/>
</dbReference>
<evidence type="ECO:0000313" key="3">
    <source>
        <dbReference type="Proteomes" id="UP000005388"/>
    </source>
</evidence>